<dbReference type="Proteomes" id="UP000467385">
    <property type="component" value="Chromosome"/>
</dbReference>
<accession>A0A1X1TNG8</accession>
<organism evidence="1 2">
    <name type="scientific">Mycobacterium conspicuum</name>
    <dbReference type="NCBI Taxonomy" id="44010"/>
    <lineage>
        <taxon>Bacteria</taxon>
        <taxon>Bacillati</taxon>
        <taxon>Actinomycetota</taxon>
        <taxon>Actinomycetes</taxon>
        <taxon>Mycobacteriales</taxon>
        <taxon>Mycobacteriaceae</taxon>
        <taxon>Mycobacterium</taxon>
    </lineage>
</organism>
<dbReference type="RefSeq" id="WP_085231373.1">
    <property type="nucleotide sequence ID" value="NZ_AP022613.1"/>
</dbReference>
<protein>
    <submittedName>
        <fullName evidence="1">Hydrogenase</fullName>
    </submittedName>
</protein>
<reference evidence="1 2" key="1">
    <citation type="journal article" date="2019" name="Emerg. Microbes Infect.">
        <title>Comprehensive subspecies identification of 175 nontuberculous mycobacteria species based on 7547 genomic profiles.</title>
        <authorList>
            <person name="Matsumoto Y."/>
            <person name="Kinjo T."/>
            <person name="Motooka D."/>
            <person name="Nabeya D."/>
            <person name="Jung N."/>
            <person name="Uechi K."/>
            <person name="Horii T."/>
            <person name="Iida T."/>
            <person name="Fujita J."/>
            <person name="Nakamura S."/>
        </authorList>
    </citation>
    <scope>NUCLEOTIDE SEQUENCE [LARGE SCALE GENOMIC DNA]</scope>
    <source>
        <strain evidence="1 2">JCM 14738</strain>
    </source>
</reference>
<proteinExistence type="predicted"/>
<sequence>MAATHDAHDRPMIWLGVFLFVIGLVTGTQERHFKNMRMGLSAHLEGVMNGMFLMALGAIWGEVNLPPSVQRTARWAMLYGTYGNWLFTSLGAVMGTAVANPILSQGHSGKPWQERVVGLGFRSMRNSLFVGLPLVLWGLIRRRAEARESVRESEDAAEQQKFR</sequence>
<gene>
    <name evidence="1" type="ORF">MCNS_10030</name>
</gene>
<dbReference type="STRING" id="44010.AWC00_04005"/>
<dbReference type="EMBL" id="AP022613">
    <property type="protein sequence ID" value="BBZ37940.1"/>
    <property type="molecule type" value="Genomic_DNA"/>
</dbReference>
<dbReference type="InterPro" id="IPR058965">
    <property type="entry name" value="SOI/HabA-like"/>
</dbReference>
<evidence type="ECO:0000313" key="1">
    <source>
        <dbReference type="EMBL" id="BBZ37940.1"/>
    </source>
</evidence>
<name>A0A1X1TNG8_9MYCO</name>
<keyword evidence="2" id="KW-1185">Reference proteome</keyword>
<dbReference type="AlphaFoldDB" id="A0A1X1TNG8"/>
<dbReference type="OrthoDB" id="7619962at2"/>
<dbReference type="Pfam" id="PF26512">
    <property type="entry name" value="SOI"/>
    <property type="match status" value="1"/>
</dbReference>
<evidence type="ECO:0000313" key="2">
    <source>
        <dbReference type="Proteomes" id="UP000467385"/>
    </source>
</evidence>